<dbReference type="AlphaFoldDB" id="A0A067QRQ6"/>
<name>A0A067QRQ6_ZOONE</name>
<accession>A0A067QRQ6</accession>
<dbReference type="Proteomes" id="UP000027135">
    <property type="component" value="Unassembled WGS sequence"/>
</dbReference>
<evidence type="ECO:0000256" key="1">
    <source>
        <dbReference type="SAM" id="SignalP"/>
    </source>
</evidence>
<keyword evidence="3" id="KW-1185">Reference proteome</keyword>
<organism evidence="2 3">
    <name type="scientific">Zootermopsis nevadensis</name>
    <name type="common">Dampwood termite</name>
    <dbReference type="NCBI Taxonomy" id="136037"/>
    <lineage>
        <taxon>Eukaryota</taxon>
        <taxon>Metazoa</taxon>
        <taxon>Ecdysozoa</taxon>
        <taxon>Arthropoda</taxon>
        <taxon>Hexapoda</taxon>
        <taxon>Insecta</taxon>
        <taxon>Pterygota</taxon>
        <taxon>Neoptera</taxon>
        <taxon>Polyneoptera</taxon>
        <taxon>Dictyoptera</taxon>
        <taxon>Blattodea</taxon>
        <taxon>Blattoidea</taxon>
        <taxon>Termitoidae</taxon>
        <taxon>Termopsidae</taxon>
        <taxon>Zootermopsis</taxon>
    </lineage>
</organism>
<reference evidence="2 3" key="1">
    <citation type="journal article" date="2014" name="Nat. Commun.">
        <title>Molecular traces of alternative social organization in a termite genome.</title>
        <authorList>
            <person name="Terrapon N."/>
            <person name="Li C."/>
            <person name="Robertson H.M."/>
            <person name="Ji L."/>
            <person name="Meng X."/>
            <person name="Booth W."/>
            <person name="Chen Z."/>
            <person name="Childers C.P."/>
            <person name="Glastad K.M."/>
            <person name="Gokhale K."/>
            <person name="Gowin J."/>
            <person name="Gronenberg W."/>
            <person name="Hermansen R.A."/>
            <person name="Hu H."/>
            <person name="Hunt B.G."/>
            <person name="Huylmans A.K."/>
            <person name="Khalil S.M."/>
            <person name="Mitchell R.D."/>
            <person name="Munoz-Torres M.C."/>
            <person name="Mustard J.A."/>
            <person name="Pan H."/>
            <person name="Reese J.T."/>
            <person name="Scharf M.E."/>
            <person name="Sun F."/>
            <person name="Vogel H."/>
            <person name="Xiao J."/>
            <person name="Yang W."/>
            <person name="Yang Z."/>
            <person name="Yang Z."/>
            <person name="Zhou J."/>
            <person name="Zhu J."/>
            <person name="Brent C.S."/>
            <person name="Elsik C.G."/>
            <person name="Goodisman M.A."/>
            <person name="Liberles D.A."/>
            <person name="Roe R.M."/>
            <person name="Vargo E.L."/>
            <person name="Vilcinskas A."/>
            <person name="Wang J."/>
            <person name="Bornberg-Bauer E."/>
            <person name="Korb J."/>
            <person name="Zhang G."/>
            <person name="Liebig J."/>
        </authorList>
    </citation>
    <scope>NUCLEOTIDE SEQUENCE [LARGE SCALE GENOMIC DNA]</scope>
    <source>
        <tissue evidence="2">Whole organism</tissue>
    </source>
</reference>
<proteinExistence type="predicted"/>
<sequence length="48" mass="5189">MVCNDAPARTTVLLAAVWVTAFCQQFPGVRDCALVLPDPQRPGFNGIE</sequence>
<evidence type="ECO:0000313" key="2">
    <source>
        <dbReference type="EMBL" id="KDR12476.1"/>
    </source>
</evidence>
<feature type="signal peptide" evidence="1">
    <location>
        <begin position="1"/>
        <end position="23"/>
    </location>
</feature>
<dbReference type="EMBL" id="KK853016">
    <property type="protein sequence ID" value="KDR12476.1"/>
    <property type="molecule type" value="Genomic_DNA"/>
</dbReference>
<evidence type="ECO:0000313" key="3">
    <source>
        <dbReference type="Proteomes" id="UP000027135"/>
    </source>
</evidence>
<protein>
    <submittedName>
        <fullName evidence="2">Uncharacterized protein</fullName>
    </submittedName>
</protein>
<feature type="chain" id="PRO_5001644262" evidence="1">
    <location>
        <begin position="24"/>
        <end position="48"/>
    </location>
</feature>
<keyword evidence="1" id="KW-0732">Signal</keyword>
<dbReference type="InParanoid" id="A0A067QRQ6"/>
<gene>
    <name evidence="2" type="ORF">L798_13720</name>
</gene>